<comment type="caution">
    <text evidence="2">The sequence shown here is derived from an EMBL/GenBank/DDBJ whole genome shotgun (WGS) entry which is preliminary data.</text>
</comment>
<dbReference type="RefSeq" id="WP_238207316.1">
    <property type="nucleotide sequence ID" value="NZ_JBHTND010000017.1"/>
</dbReference>
<name>A0ABW3WYX0_9HYPH</name>
<protein>
    <submittedName>
        <fullName evidence="2">Panacea domain-containing protein</fullName>
    </submittedName>
</protein>
<evidence type="ECO:0000259" key="1">
    <source>
        <dbReference type="Pfam" id="PF13274"/>
    </source>
</evidence>
<accession>A0ABW3WYX0</accession>
<gene>
    <name evidence="2" type="ORF">ACFQ4G_13355</name>
</gene>
<dbReference type="Pfam" id="PF13274">
    <property type="entry name" value="SocA_Panacea"/>
    <property type="match status" value="1"/>
</dbReference>
<evidence type="ECO:0000313" key="3">
    <source>
        <dbReference type="Proteomes" id="UP001597176"/>
    </source>
</evidence>
<dbReference type="Proteomes" id="UP001597176">
    <property type="component" value="Unassembled WGS sequence"/>
</dbReference>
<reference evidence="3" key="1">
    <citation type="journal article" date="2019" name="Int. J. Syst. Evol. Microbiol.">
        <title>The Global Catalogue of Microorganisms (GCM) 10K type strain sequencing project: providing services to taxonomists for standard genome sequencing and annotation.</title>
        <authorList>
            <consortium name="The Broad Institute Genomics Platform"/>
            <consortium name="The Broad Institute Genome Sequencing Center for Infectious Disease"/>
            <person name="Wu L."/>
            <person name="Ma J."/>
        </authorList>
    </citation>
    <scope>NUCLEOTIDE SEQUENCE [LARGE SCALE GENOMIC DNA]</scope>
    <source>
        <strain evidence="3">CCUG 56108</strain>
    </source>
</reference>
<sequence length="167" mass="19379">MQDARAIANHILSNYDSLSMNITNLKINKIIYLVHGWYFARKNEALIRNHFEAWQYGPVIRVVFDSFSKFGDQPITEKALYMDHKLGKMRSVDFVASTKIDFELIKKITDFYIKYSASELVTLTHKNGSPWHTIFHNLEENKGIRDRIPNELIYAYFCSLGGSGKSH</sequence>
<proteinExistence type="predicted"/>
<feature type="domain" description="Antitoxin SocA-like Panacea" evidence="1">
    <location>
        <begin position="27"/>
        <end position="132"/>
    </location>
</feature>
<organism evidence="2 3">
    <name type="scientific">Methylobacterium marchantiae</name>
    <dbReference type="NCBI Taxonomy" id="600331"/>
    <lineage>
        <taxon>Bacteria</taxon>
        <taxon>Pseudomonadati</taxon>
        <taxon>Pseudomonadota</taxon>
        <taxon>Alphaproteobacteria</taxon>
        <taxon>Hyphomicrobiales</taxon>
        <taxon>Methylobacteriaceae</taxon>
        <taxon>Methylobacterium</taxon>
    </lineage>
</organism>
<evidence type="ECO:0000313" key="2">
    <source>
        <dbReference type="EMBL" id="MFD1302557.1"/>
    </source>
</evidence>
<dbReference type="EMBL" id="JBHTND010000017">
    <property type="protein sequence ID" value="MFD1302557.1"/>
    <property type="molecule type" value="Genomic_DNA"/>
</dbReference>
<keyword evidence="3" id="KW-1185">Reference proteome</keyword>
<dbReference type="InterPro" id="IPR025272">
    <property type="entry name" value="SocA_Panacea"/>
</dbReference>